<gene>
    <name evidence="3" type="ORF">HGM15179_021568</name>
</gene>
<dbReference type="GO" id="GO:0016477">
    <property type="term" value="P:cell migration"/>
    <property type="evidence" value="ECO:0007669"/>
    <property type="project" value="TreeGrafter"/>
</dbReference>
<dbReference type="OrthoDB" id="18896at2759"/>
<dbReference type="AlphaFoldDB" id="A0A8K1D7H0"/>
<dbReference type="GO" id="GO:0005886">
    <property type="term" value="C:plasma membrane"/>
    <property type="evidence" value="ECO:0007669"/>
    <property type="project" value="TreeGrafter"/>
</dbReference>
<dbReference type="GO" id="GO:0005737">
    <property type="term" value="C:cytoplasm"/>
    <property type="evidence" value="ECO:0007669"/>
    <property type="project" value="TreeGrafter"/>
</dbReference>
<dbReference type="PANTHER" id="PTHR45653:SF3">
    <property type="entry name" value="DEDICATOR OF CYTOKINESIS PROTEIN 5"/>
    <property type="match status" value="1"/>
</dbReference>
<evidence type="ECO:0000313" key="3">
    <source>
        <dbReference type="EMBL" id="TRZ05539.1"/>
    </source>
</evidence>
<reference evidence="3" key="1">
    <citation type="submission" date="2019-04" db="EMBL/GenBank/DDBJ databases">
        <title>Genome assembly of Zosterops borbonicus 15179.</title>
        <authorList>
            <person name="Leroy T."/>
            <person name="Anselmetti Y."/>
            <person name="Tilak M.-K."/>
            <person name="Nabholz B."/>
        </authorList>
    </citation>
    <scope>NUCLEOTIDE SEQUENCE</scope>
    <source>
        <strain evidence="3">HGM_15179</strain>
        <tissue evidence="3">Muscle</tissue>
    </source>
</reference>
<name>A0A8K1D7H0_9PASS</name>
<dbReference type="InterPro" id="IPR026791">
    <property type="entry name" value="DOCK"/>
</dbReference>
<dbReference type="GO" id="GO:0007520">
    <property type="term" value="P:myoblast fusion"/>
    <property type="evidence" value="ECO:0007669"/>
    <property type="project" value="TreeGrafter"/>
</dbReference>
<dbReference type="Gene3D" id="1.20.58.740">
    <property type="match status" value="1"/>
</dbReference>
<feature type="non-terminal residue" evidence="3">
    <location>
        <position position="87"/>
    </location>
</feature>
<keyword evidence="4" id="KW-1185">Reference proteome</keyword>
<comment type="similarity">
    <text evidence="1">Belongs to the DOCK family.</text>
</comment>
<evidence type="ECO:0000259" key="2">
    <source>
        <dbReference type="PROSITE" id="PS51651"/>
    </source>
</evidence>
<accession>A0A8K1D7H0</accession>
<dbReference type="PROSITE" id="PS51651">
    <property type="entry name" value="DOCKER"/>
    <property type="match status" value="1"/>
</dbReference>
<dbReference type="InterPro" id="IPR043162">
    <property type="entry name" value="DOCK_C_lobe_C"/>
</dbReference>
<protein>
    <recommendedName>
        <fullName evidence="2">DOCKER domain-containing protein</fullName>
    </recommendedName>
</protein>
<evidence type="ECO:0000313" key="4">
    <source>
        <dbReference type="Proteomes" id="UP000796761"/>
    </source>
</evidence>
<dbReference type="InterPro" id="IPR027357">
    <property type="entry name" value="DOCKER_dom"/>
</dbReference>
<proteinExistence type="inferred from homology"/>
<evidence type="ECO:0000256" key="1">
    <source>
        <dbReference type="PROSITE-ProRule" id="PRU00984"/>
    </source>
</evidence>
<feature type="non-terminal residue" evidence="3">
    <location>
        <position position="1"/>
    </location>
</feature>
<dbReference type="GO" id="GO:0005085">
    <property type="term" value="F:guanyl-nucleotide exchange factor activity"/>
    <property type="evidence" value="ECO:0007669"/>
    <property type="project" value="InterPro"/>
</dbReference>
<organism evidence="3 4">
    <name type="scientific">Zosterops borbonicus</name>
    <dbReference type="NCBI Taxonomy" id="364589"/>
    <lineage>
        <taxon>Eukaryota</taxon>
        <taxon>Metazoa</taxon>
        <taxon>Chordata</taxon>
        <taxon>Craniata</taxon>
        <taxon>Vertebrata</taxon>
        <taxon>Euteleostomi</taxon>
        <taxon>Archelosauria</taxon>
        <taxon>Archosauria</taxon>
        <taxon>Dinosauria</taxon>
        <taxon>Saurischia</taxon>
        <taxon>Theropoda</taxon>
        <taxon>Coelurosauria</taxon>
        <taxon>Aves</taxon>
        <taxon>Neognathae</taxon>
        <taxon>Neoaves</taxon>
        <taxon>Telluraves</taxon>
        <taxon>Australaves</taxon>
        <taxon>Passeriformes</taxon>
        <taxon>Sylvioidea</taxon>
        <taxon>Zosteropidae</taxon>
        <taxon>Zosterops</taxon>
    </lineage>
</organism>
<feature type="domain" description="DOCKER" evidence="2">
    <location>
        <begin position="1"/>
        <end position="87"/>
    </location>
</feature>
<dbReference type="GO" id="GO:0007264">
    <property type="term" value="P:small GTPase-mediated signal transduction"/>
    <property type="evidence" value="ECO:0007669"/>
    <property type="project" value="InterPro"/>
</dbReference>
<dbReference type="EMBL" id="SWJQ01003951">
    <property type="protein sequence ID" value="TRZ05539.1"/>
    <property type="molecule type" value="Genomic_DNA"/>
</dbReference>
<comment type="caution">
    <text evidence="3">The sequence shown here is derived from an EMBL/GenBank/DDBJ whole genome shotgun (WGS) entry which is preliminary data.</text>
</comment>
<dbReference type="Proteomes" id="UP000796761">
    <property type="component" value="Unassembled WGS sequence"/>
</dbReference>
<dbReference type="PANTHER" id="PTHR45653">
    <property type="entry name" value="DEDICATOR OF CYTOKINESIS"/>
    <property type="match status" value="1"/>
</dbReference>
<dbReference type="GO" id="GO:0031267">
    <property type="term" value="F:small GTPase binding"/>
    <property type="evidence" value="ECO:0007669"/>
    <property type="project" value="TreeGrafter"/>
</dbReference>
<sequence length="87" mass="10072">YYRANEVQQFTYSRPVRKGEKDPDNEFAEELSPLENAIETMEVTNERITNIVQQHTWDRSLPVHPLSMLLNGIVDPAVMGGYSNYEK</sequence>